<evidence type="ECO:0000313" key="4">
    <source>
        <dbReference type="EMBL" id="SEH11999.1"/>
    </source>
</evidence>
<dbReference type="EMBL" id="FNWL01000001">
    <property type="protein sequence ID" value="SEH11999.1"/>
    <property type="molecule type" value="Genomic_DNA"/>
</dbReference>
<keyword evidence="5" id="KW-1185">Reference proteome</keyword>
<evidence type="ECO:0008006" key="6">
    <source>
        <dbReference type="Google" id="ProtNLM"/>
    </source>
</evidence>
<dbReference type="Pfam" id="PF21476">
    <property type="entry name" value="PF0610-like_N"/>
    <property type="match status" value="1"/>
</dbReference>
<evidence type="ECO:0000256" key="1">
    <source>
        <dbReference type="SAM" id="MobiDB-lite"/>
    </source>
</evidence>
<proteinExistence type="predicted"/>
<accession>A0A1H6FM85</accession>
<name>A0A1H6FM85_9EURY</name>
<dbReference type="AlphaFoldDB" id="A0A1H6FM85"/>
<feature type="domain" description="PF0610-like winged HTH N-terminal" evidence="2">
    <location>
        <begin position="7"/>
        <end position="56"/>
    </location>
</feature>
<dbReference type="Proteomes" id="UP000199112">
    <property type="component" value="Unassembled WGS sequence"/>
</dbReference>
<dbReference type="InterPro" id="IPR049159">
    <property type="entry name" value="PF0610-like_wHTH_N"/>
</dbReference>
<dbReference type="PANTHER" id="PTHR40663:SF2">
    <property type="entry name" value="TRANSCRIPTIONAL REGULATOR"/>
    <property type="match status" value="1"/>
</dbReference>
<dbReference type="OrthoDB" id="30924at2157"/>
<evidence type="ECO:0000259" key="2">
    <source>
        <dbReference type="Pfam" id="PF21476"/>
    </source>
</evidence>
<reference evidence="5" key="1">
    <citation type="submission" date="2016-10" db="EMBL/GenBank/DDBJ databases">
        <authorList>
            <person name="Varghese N."/>
            <person name="Submissions S."/>
        </authorList>
    </citation>
    <scope>NUCLEOTIDE SEQUENCE [LARGE SCALE GENOMIC DNA]</scope>
    <source>
        <strain evidence="5">CGMCC 1.8981</strain>
    </source>
</reference>
<protein>
    <recommendedName>
        <fullName evidence="6">HTH arsR-type domain-containing protein</fullName>
    </recommendedName>
</protein>
<dbReference type="SUPFAM" id="SSF46785">
    <property type="entry name" value="Winged helix' DNA-binding domain"/>
    <property type="match status" value="1"/>
</dbReference>
<dbReference type="RefSeq" id="WP_090504929.1">
    <property type="nucleotide sequence ID" value="NZ_FNWL01000001.1"/>
</dbReference>
<feature type="domain" description="PF0610-like rubredoxin-like zinc beta-ribbon C-terminal" evidence="3">
    <location>
        <begin position="61"/>
        <end position="98"/>
    </location>
</feature>
<sequence length="98" mass="10791">MREADETTRQRLAGALRAEPATPSELAVKLDLTPESVLRHAEHVSRSIDGDETDEQFLVAPPTCRECGFDSFDDLLNVPSRCPSCKSESISEPAFTIE</sequence>
<dbReference type="Pfam" id="PF23470">
    <property type="entry name" value="Zn_ribbon_PF0610"/>
    <property type="match status" value="1"/>
</dbReference>
<dbReference type="InterPro" id="IPR057022">
    <property type="entry name" value="PF0610-like_Zn_ribbon_C"/>
</dbReference>
<evidence type="ECO:0000259" key="3">
    <source>
        <dbReference type="Pfam" id="PF23470"/>
    </source>
</evidence>
<organism evidence="4 5">
    <name type="scientific">Natronorubrum sediminis</name>
    <dbReference type="NCBI Taxonomy" id="640943"/>
    <lineage>
        <taxon>Archaea</taxon>
        <taxon>Methanobacteriati</taxon>
        <taxon>Methanobacteriota</taxon>
        <taxon>Stenosarchaea group</taxon>
        <taxon>Halobacteria</taxon>
        <taxon>Halobacteriales</taxon>
        <taxon>Natrialbaceae</taxon>
        <taxon>Natronorubrum</taxon>
    </lineage>
</organism>
<dbReference type="InterPro" id="IPR036390">
    <property type="entry name" value="WH_DNA-bd_sf"/>
</dbReference>
<evidence type="ECO:0000313" key="5">
    <source>
        <dbReference type="Proteomes" id="UP000199112"/>
    </source>
</evidence>
<gene>
    <name evidence="4" type="ORF">SAMN04487967_0608</name>
</gene>
<dbReference type="InterPro" id="IPR038767">
    <property type="entry name" value="PF0610-like"/>
</dbReference>
<dbReference type="PANTHER" id="PTHR40663">
    <property type="match status" value="1"/>
</dbReference>
<feature type="region of interest" description="Disordered" evidence="1">
    <location>
        <begin position="1"/>
        <end position="20"/>
    </location>
</feature>